<evidence type="ECO:0000313" key="6">
    <source>
        <dbReference type="Proteomes" id="UP000068026"/>
    </source>
</evidence>
<reference evidence="7" key="4">
    <citation type="submission" date="2016-11" db="EMBL/GenBank/DDBJ databases">
        <authorList>
            <person name="Jaros S."/>
            <person name="Januszkiewicz K."/>
            <person name="Wedrychowicz H."/>
        </authorList>
    </citation>
    <scope>NUCLEOTIDE SEQUENCE [LARGE SCALE GENOMIC DNA]</scope>
    <source>
        <strain evidence="7">DSM 1682</strain>
    </source>
</reference>
<evidence type="ECO:0000313" key="5">
    <source>
        <dbReference type="EMBL" id="SHF00763.1"/>
    </source>
</evidence>
<dbReference type="KEGG" id="cpro:CPRO_28350"/>
<gene>
    <name evidence="4" type="primary">cheC</name>
    <name evidence="4" type="ORF">CPRO_28350</name>
    <name evidence="5" type="ORF">SAMN02745151_02491</name>
</gene>
<dbReference type="GO" id="GO:0006935">
    <property type="term" value="P:chemotaxis"/>
    <property type="evidence" value="ECO:0007669"/>
    <property type="project" value="UniProtKB-KW"/>
</dbReference>
<keyword evidence="6" id="KW-1185">Reference proteome</keyword>
<keyword evidence="1" id="KW-0145">Chemotaxis</keyword>
<dbReference type="Pfam" id="PF04509">
    <property type="entry name" value="CheC"/>
    <property type="match status" value="2"/>
</dbReference>
<dbReference type="EC" id="3.-.-.-" evidence="4"/>
<proteinExistence type="predicted"/>
<evidence type="ECO:0000313" key="7">
    <source>
        <dbReference type="Proteomes" id="UP000184204"/>
    </source>
</evidence>
<sequence>MKISKYEEMNGFAIDMLREIGSIGTGNAATALSNTLSAKISMSLPEVKIMGYNQVIDFLGGPEKIVSAVLVHMTGEFSGIMLYLLDFDFVNIVFERLSLGKIEHFEDIDEIRASAIAEVSNIIISSYANAVSQLSSISINLSVPAMAINMLGGIMSVPMIEYGYVTDTIMVVDGKFIYNGGEMTSNLIMLPDIKSLNFLLNKLGVFNE</sequence>
<dbReference type="InterPro" id="IPR028976">
    <property type="entry name" value="CheC-like_sf"/>
</dbReference>
<protein>
    <submittedName>
        <fullName evidence="4">CheY-P phosphatase CheC</fullName>
        <ecNumber evidence="4">3.-.-.-</ecNumber>
    </submittedName>
    <submittedName>
        <fullName evidence="5">Chemotaxis protein CheC</fullName>
    </submittedName>
</protein>
<dbReference type="Proteomes" id="UP000184204">
    <property type="component" value="Unassembled WGS sequence"/>
</dbReference>
<evidence type="ECO:0000256" key="2">
    <source>
        <dbReference type="ARBA" id="ARBA00022801"/>
    </source>
</evidence>
<dbReference type="CDD" id="cd17909">
    <property type="entry name" value="CheC_ClassI"/>
    <property type="match status" value="1"/>
</dbReference>
<dbReference type="RefSeq" id="WP_066053092.1">
    <property type="nucleotide sequence ID" value="NZ_CP014223.1"/>
</dbReference>
<dbReference type="EMBL" id="CP014223">
    <property type="protein sequence ID" value="AMJ42377.1"/>
    <property type="molecule type" value="Genomic_DNA"/>
</dbReference>
<dbReference type="InterPro" id="IPR007597">
    <property type="entry name" value="CheC"/>
</dbReference>
<dbReference type="SUPFAM" id="SSF103039">
    <property type="entry name" value="CheC-like"/>
    <property type="match status" value="1"/>
</dbReference>
<dbReference type="Proteomes" id="UP000068026">
    <property type="component" value="Chromosome"/>
</dbReference>
<feature type="domain" description="CheC-like protein" evidence="3">
    <location>
        <begin position="13"/>
        <end position="49"/>
    </location>
</feature>
<accession>A0A0X8VB61</accession>
<dbReference type="PANTHER" id="PTHR43693">
    <property type="entry name" value="PROTEIN PHOSPHATASE CHEZ"/>
    <property type="match status" value="1"/>
</dbReference>
<reference evidence="4 6" key="1">
    <citation type="journal article" date="2016" name="Genome Announc.">
        <title>Complete Genome Sequence of the Amino Acid-Fermenting Clostridium propionicum X2 (DSM 1682).</title>
        <authorList>
            <person name="Poehlein A."/>
            <person name="Schlien K."/>
            <person name="Chowdhury N.P."/>
            <person name="Gottschalk G."/>
            <person name="Buckel W."/>
            <person name="Daniel R."/>
        </authorList>
    </citation>
    <scope>NUCLEOTIDE SEQUENCE [LARGE SCALE GENOMIC DNA]</scope>
    <source>
        <strain evidence="4 6">X2</strain>
    </source>
</reference>
<dbReference type="OrthoDB" id="9812187at2"/>
<organism evidence="5 7">
    <name type="scientific">Anaerotignum propionicum DSM 1682</name>
    <dbReference type="NCBI Taxonomy" id="991789"/>
    <lineage>
        <taxon>Bacteria</taxon>
        <taxon>Bacillati</taxon>
        <taxon>Bacillota</taxon>
        <taxon>Clostridia</taxon>
        <taxon>Lachnospirales</taxon>
        <taxon>Anaerotignaceae</taxon>
        <taxon>Anaerotignum</taxon>
    </lineage>
</organism>
<reference evidence="6" key="2">
    <citation type="submission" date="2016-01" db="EMBL/GenBank/DDBJ databases">
        <authorList>
            <person name="Poehlein A."/>
            <person name="Schlien K."/>
            <person name="Gottschalk G."/>
            <person name="Buckel W."/>
            <person name="Daniel R."/>
        </authorList>
    </citation>
    <scope>NUCLEOTIDE SEQUENCE [LARGE SCALE GENOMIC DNA]</scope>
    <source>
        <strain evidence="6">X2</strain>
    </source>
</reference>
<dbReference type="EMBL" id="FQUA01000013">
    <property type="protein sequence ID" value="SHF00763.1"/>
    <property type="molecule type" value="Genomic_DNA"/>
</dbReference>
<dbReference type="InterPro" id="IPR050992">
    <property type="entry name" value="CheZ_family_phosphatases"/>
</dbReference>
<dbReference type="AlphaFoldDB" id="A0A0X8VB61"/>
<dbReference type="Gene3D" id="3.40.1550.10">
    <property type="entry name" value="CheC-like"/>
    <property type="match status" value="1"/>
</dbReference>
<name>A0A0X8VB61_ANAPI</name>
<dbReference type="GO" id="GO:0016787">
    <property type="term" value="F:hydrolase activity"/>
    <property type="evidence" value="ECO:0007669"/>
    <property type="project" value="UniProtKB-KW"/>
</dbReference>
<evidence type="ECO:0000259" key="3">
    <source>
        <dbReference type="Pfam" id="PF04509"/>
    </source>
</evidence>
<dbReference type="PANTHER" id="PTHR43693:SF1">
    <property type="entry name" value="PROTEIN PHOSPHATASE CHEZ"/>
    <property type="match status" value="1"/>
</dbReference>
<keyword evidence="2 4" id="KW-0378">Hydrolase</keyword>
<evidence type="ECO:0000313" key="4">
    <source>
        <dbReference type="EMBL" id="AMJ42377.1"/>
    </source>
</evidence>
<reference evidence="5" key="3">
    <citation type="submission" date="2016-11" db="EMBL/GenBank/DDBJ databases">
        <authorList>
            <person name="Varghese N."/>
            <person name="Submissions S."/>
        </authorList>
    </citation>
    <scope>NUCLEOTIDE SEQUENCE</scope>
    <source>
        <strain evidence="5">DSM 1682</strain>
    </source>
</reference>
<evidence type="ECO:0000256" key="1">
    <source>
        <dbReference type="ARBA" id="ARBA00022500"/>
    </source>
</evidence>
<feature type="domain" description="CheC-like protein" evidence="3">
    <location>
        <begin position="113"/>
        <end position="145"/>
    </location>
</feature>